<dbReference type="Proteomes" id="UP000494365">
    <property type="component" value="Unassembled WGS sequence"/>
</dbReference>
<keyword evidence="3" id="KW-1185">Reference proteome</keyword>
<sequence length="95" mass="10168">MDDIARVVLSGLLGPVVAEYLSRYKYRYIFLGTVISFYVCVFIGIAIKSGLKIAVGDFIANVPTVVGILVPIGLGCLAVFIAFVGSLNSHKSKDN</sequence>
<gene>
    <name evidence="2" type="ORF">LMG28614_07222</name>
</gene>
<protein>
    <submittedName>
        <fullName evidence="2">Uncharacterized protein</fullName>
    </submittedName>
</protein>
<keyword evidence="1" id="KW-1133">Transmembrane helix</keyword>
<evidence type="ECO:0000313" key="2">
    <source>
        <dbReference type="EMBL" id="CAB3810194.1"/>
    </source>
</evidence>
<evidence type="ECO:0000313" key="3">
    <source>
        <dbReference type="Proteomes" id="UP000494365"/>
    </source>
</evidence>
<accession>A0A6S7CIU8</accession>
<feature type="transmembrane region" description="Helical" evidence="1">
    <location>
        <begin position="59"/>
        <end position="85"/>
    </location>
</feature>
<keyword evidence="1" id="KW-0472">Membrane</keyword>
<dbReference type="AlphaFoldDB" id="A0A6S7CIU8"/>
<feature type="transmembrane region" description="Helical" evidence="1">
    <location>
        <begin position="28"/>
        <end position="47"/>
    </location>
</feature>
<name>A0A6S7CIU8_9BURK</name>
<dbReference type="RefSeq" id="WP_175154019.1">
    <property type="nucleotide sequence ID" value="NZ_CADIKK010000099.1"/>
</dbReference>
<organism evidence="2 3">
    <name type="scientific">Paraburkholderia ultramafica</name>
    <dbReference type="NCBI Taxonomy" id="1544867"/>
    <lineage>
        <taxon>Bacteria</taxon>
        <taxon>Pseudomonadati</taxon>
        <taxon>Pseudomonadota</taxon>
        <taxon>Betaproteobacteria</taxon>
        <taxon>Burkholderiales</taxon>
        <taxon>Burkholderiaceae</taxon>
        <taxon>Paraburkholderia</taxon>
    </lineage>
</organism>
<reference evidence="2 3" key="1">
    <citation type="submission" date="2020-04" db="EMBL/GenBank/DDBJ databases">
        <authorList>
            <person name="De Canck E."/>
        </authorList>
    </citation>
    <scope>NUCLEOTIDE SEQUENCE [LARGE SCALE GENOMIC DNA]</scope>
    <source>
        <strain evidence="2 3">LMG 28614</strain>
    </source>
</reference>
<evidence type="ECO:0000256" key="1">
    <source>
        <dbReference type="SAM" id="Phobius"/>
    </source>
</evidence>
<proteinExistence type="predicted"/>
<dbReference type="EMBL" id="CADIKK010000099">
    <property type="protein sequence ID" value="CAB3810194.1"/>
    <property type="molecule type" value="Genomic_DNA"/>
</dbReference>
<keyword evidence="1" id="KW-0812">Transmembrane</keyword>